<organism evidence="2 3">
    <name type="scientific">Desulfofundulus salinus</name>
    <dbReference type="NCBI Taxonomy" id="2419843"/>
    <lineage>
        <taxon>Bacteria</taxon>
        <taxon>Bacillati</taxon>
        <taxon>Bacillota</taxon>
        <taxon>Clostridia</taxon>
        <taxon>Eubacteriales</taxon>
        <taxon>Peptococcaceae</taxon>
        <taxon>Desulfofundulus</taxon>
    </lineage>
</organism>
<accession>A0A494WS23</accession>
<dbReference type="Proteomes" id="UP000271256">
    <property type="component" value="Unassembled WGS sequence"/>
</dbReference>
<dbReference type="Pfam" id="PF02754">
    <property type="entry name" value="CCG"/>
    <property type="match status" value="1"/>
</dbReference>
<dbReference type="AlphaFoldDB" id="A0A494WS23"/>
<proteinExistence type="predicted"/>
<comment type="caution">
    <text evidence="2">The sequence shown here is derived from an EMBL/GenBank/DDBJ whole genome shotgun (WGS) entry which is preliminary data.</text>
</comment>
<dbReference type="GO" id="GO:0016491">
    <property type="term" value="F:oxidoreductase activity"/>
    <property type="evidence" value="ECO:0007669"/>
    <property type="project" value="UniProtKB-ARBA"/>
</dbReference>
<dbReference type="EMBL" id="RBWE01000001">
    <property type="protein sequence ID" value="RKO66058.1"/>
    <property type="molecule type" value="Genomic_DNA"/>
</dbReference>
<dbReference type="PANTHER" id="PTHR43255">
    <property type="entry name" value="IRON-SULFUR-BINDING OXIDOREDUCTASE FADF-RELATED-RELATED"/>
    <property type="match status" value="1"/>
</dbReference>
<sequence>MPLPIGDTVGILADNLRIRKSVLPVSAESVSAWAKGLGLPRGGETILYTGRMYQLIPYIEALNKVQEKIEDSWIADFVKVGRVVNRFINVSGLLAVPPKSMRESCSRILANIARLLGQAGIEFGYLYEEDLYSGALVYDLGVDDVLEAHARRVVDVFKKYRVRNIITVDPHTTHMLRSVYPALIKGYNLQVKSYLEILAERDLKPRKELRLEAAIHDSCLYARHENVLQEQRTLLEKAGIDVREPAESGKFTFCCGGPAESLFPRKAKEYAKKRVDQIKKVSFRAVTMCPICLVNLQKAAGGEIQLEDISSYLVQAYCGG</sequence>
<dbReference type="RefSeq" id="WP_121450503.1">
    <property type="nucleotide sequence ID" value="NZ_RBWE01000001.1"/>
</dbReference>
<dbReference type="InterPro" id="IPR051460">
    <property type="entry name" value="HdrC_iron-sulfur_subunit"/>
</dbReference>
<feature type="domain" description="Cysteine-rich" evidence="1">
    <location>
        <begin position="214"/>
        <end position="296"/>
    </location>
</feature>
<dbReference type="GO" id="GO:0005886">
    <property type="term" value="C:plasma membrane"/>
    <property type="evidence" value="ECO:0007669"/>
    <property type="project" value="TreeGrafter"/>
</dbReference>
<dbReference type="PANTHER" id="PTHR43255:SF2">
    <property type="entry name" value="HETERODISULFIDE REDUCTASE RELATED PROTEIN"/>
    <property type="match status" value="1"/>
</dbReference>
<keyword evidence="3" id="KW-1185">Reference proteome</keyword>
<dbReference type="OrthoDB" id="5412852at2"/>
<name>A0A494WS23_9FIRM</name>
<evidence type="ECO:0000313" key="2">
    <source>
        <dbReference type="EMBL" id="RKO66058.1"/>
    </source>
</evidence>
<dbReference type="InterPro" id="IPR004017">
    <property type="entry name" value="Cys_rich_dom"/>
</dbReference>
<gene>
    <name evidence="2" type="ORF">D7024_03245</name>
</gene>
<protein>
    <submittedName>
        <fullName evidence="2">(Fe-S)-binding protein</fullName>
    </submittedName>
</protein>
<reference evidence="2 3" key="1">
    <citation type="submission" date="2018-10" db="EMBL/GenBank/DDBJ databases">
        <authorList>
            <person name="Grouzdev D.S."/>
            <person name="Krutkina M.S."/>
            <person name="Tourova T.P."/>
            <person name="Nazina T.N."/>
        </authorList>
    </citation>
    <scope>NUCLEOTIDE SEQUENCE [LARGE SCALE GENOMIC DNA]</scope>
    <source>
        <strain evidence="2 3">435</strain>
    </source>
</reference>
<evidence type="ECO:0000313" key="3">
    <source>
        <dbReference type="Proteomes" id="UP000271256"/>
    </source>
</evidence>
<evidence type="ECO:0000259" key="1">
    <source>
        <dbReference type="Pfam" id="PF02754"/>
    </source>
</evidence>